<keyword evidence="3" id="KW-0687">Ribonucleoprotein</keyword>
<accession>A0ABN9MIN8</accession>
<evidence type="ECO:0000256" key="2">
    <source>
        <dbReference type="ARBA" id="ARBA00022980"/>
    </source>
</evidence>
<gene>
    <name evidence="6" type="ORF">RIMI_LOCUS21344884</name>
</gene>
<evidence type="ECO:0000256" key="3">
    <source>
        <dbReference type="ARBA" id="ARBA00023274"/>
    </source>
</evidence>
<keyword evidence="7" id="KW-1185">Reference proteome</keyword>
<dbReference type="InterPro" id="IPR036397">
    <property type="entry name" value="RNaseH_sf"/>
</dbReference>
<dbReference type="Pfam" id="PF01247">
    <property type="entry name" value="Ribosomal_L35Ae"/>
    <property type="match status" value="1"/>
</dbReference>
<dbReference type="InterPro" id="IPR001780">
    <property type="entry name" value="Ribosomal_eL33"/>
</dbReference>
<dbReference type="Gene3D" id="3.30.420.10">
    <property type="entry name" value="Ribonuclease H-like superfamily/Ribonuclease H"/>
    <property type="match status" value="1"/>
</dbReference>
<comment type="caution">
    <text evidence="6">The sequence shown here is derived from an EMBL/GenBank/DDBJ whole genome shotgun (WGS) entry which is preliminary data.</text>
</comment>
<comment type="similarity">
    <text evidence="1">Belongs to the eukaryotic ribosomal protein eL33 family.</text>
</comment>
<sequence>MSPDLNPIEHLWRDLKMAVWRRHPSNIRDLEQFAKEEWSKIPAEHYKLNEDNNTKEFARVKTPSRGRFSFPSVQRVLTSFPSILDSGAVFPASGYELKMPGRLWCKAIFAGYKRGLRNQREHTALLKIEGVYARDETDFYLGKKCAYVYKAKNKTVTPGGKPNKTRVIWGKVTRAHGNSGMVRAKFRSNLPAKAMGHRIRVW</sequence>
<dbReference type="SUPFAM" id="SSF50447">
    <property type="entry name" value="Translation proteins"/>
    <property type="match status" value="1"/>
</dbReference>
<name>A0ABN9MIN8_9NEOB</name>
<evidence type="ECO:0000256" key="5">
    <source>
        <dbReference type="ARBA" id="ARBA00035530"/>
    </source>
</evidence>
<dbReference type="InterPro" id="IPR009000">
    <property type="entry name" value="Transl_B-barrel_sf"/>
</dbReference>
<evidence type="ECO:0000313" key="6">
    <source>
        <dbReference type="EMBL" id="CAJ0966472.1"/>
    </source>
</evidence>
<dbReference type="InterPro" id="IPR038661">
    <property type="entry name" value="Ribosomal_eL33_sf"/>
</dbReference>
<organism evidence="6 7">
    <name type="scientific">Ranitomeya imitator</name>
    <name type="common">mimic poison frog</name>
    <dbReference type="NCBI Taxonomy" id="111125"/>
    <lineage>
        <taxon>Eukaryota</taxon>
        <taxon>Metazoa</taxon>
        <taxon>Chordata</taxon>
        <taxon>Craniata</taxon>
        <taxon>Vertebrata</taxon>
        <taxon>Euteleostomi</taxon>
        <taxon>Amphibia</taxon>
        <taxon>Batrachia</taxon>
        <taxon>Anura</taxon>
        <taxon>Neobatrachia</taxon>
        <taxon>Hyloidea</taxon>
        <taxon>Dendrobatidae</taxon>
        <taxon>Dendrobatinae</taxon>
        <taxon>Ranitomeya</taxon>
    </lineage>
</organism>
<dbReference type="PROSITE" id="PS01105">
    <property type="entry name" value="RIBOSOMAL_L35AE"/>
    <property type="match status" value="1"/>
</dbReference>
<dbReference type="EMBL" id="CAUEEQ010074875">
    <property type="protein sequence ID" value="CAJ0966472.1"/>
    <property type="molecule type" value="Genomic_DNA"/>
</dbReference>
<reference evidence="6" key="1">
    <citation type="submission" date="2023-07" db="EMBL/GenBank/DDBJ databases">
        <authorList>
            <person name="Stuckert A."/>
        </authorList>
    </citation>
    <scope>NUCLEOTIDE SEQUENCE</scope>
</reference>
<keyword evidence="2" id="KW-0689">Ribosomal protein</keyword>
<protein>
    <recommendedName>
        <fullName evidence="4">Large ribosomal subunit protein eL33</fullName>
    </recommendedName>
    <alternativeName>
        <fullName evidence="5">60S ribosomal protein L35a</fullName>
    </alternativeName>
</protein>
<dbReference type="PANTHER" id="PTHR10902">
    <property type="entry name" value="60S RIBOSOMAL PROTEIN L35A"/>
    <property type="match status" value="1"/>
</dbReference>
<dbReference type="InterPro" id="IPR018266">
    <property type="entry name" value="Ribosomal_eL33_CS"/>
</dbReference>
<dbReference type="HAMAP" id="MF_00573">
    <property type="entry name" value="Ribosomal_eL33"/>
    <property type="match status" value="1"/>
</dbReference>
<evidence type="ECO:0000313" key="7">
    <source>
        <dbReference type="Proteomes" id="UP001176940"/>
    </source>
</evidence>
<evidence type="ECO:0000256" key="4">
    <source>
        <dbReference type="ARBA" id="ARBA00035228"/>
    </source>
</evidence>
<proteinExistence type="inferred from homology"/>
<dbReference type="Gene3D" id="2.40.10.190">
    <property type="entry name" value="translation elongation factor selb, chain A, domain 4"/>
    <property type="match status" value="1"/>
</dbReference>
<dbReference type="Proteomes" id="UP001176940">
    <property type="component" value="Unassembled WGS sequence"/>
</dbReference>
<evidence type="ECO:0000256" key="1">
    <source>
        <dbReference type="ARBA" id="ARBA00009269"/>
    </source>
</evidence>